<dbReference type="CDD" id="cd00385">
    <property type="entry name" value="Isoprenoid_Biosyn_C1"/>
    <property type="match status" value="1"/>
</dbReference>
<dbReference type="SUPFAM" id="SSF48576">
    <property type="entry name" value="Terpenoid synthases"/>
    <property type="match status" value="1"/>
</dbReference>
<gene>
    <name evidence="1" type="ORF">O3P16_14385</name>
</gene>
<name>A0ABT4UMC6_9BACT</name>
<dbReference type="RefSeq" id="WP_407032328.1">
    <property type="nucleotide sequence ID" value="NZ_JAQGEF010000020.1"/>
</dbReference>
<keyword evidence="2" id="KW-1185">Reference proteome</keyword>
<protein>
    <submittedName>
        <fullName evidence="1">Class 1 isoprenoid biosynthesis enzyme</fullName>
    </submittedName>
</protein>
<proteinExistence type="predicted"/>
<dbReference type="EMBL" id="JAQGEF010000020">
    <property type="protein sequence ID" value="MDA3615999.1"/>
    <property type="molecule type" value="Genomic_DNA"/>
</dbReference>
<organism evidence="1 2">
    <name type="scientific">Polluticaenibacter yanchengensis</name>
    <dbReference type="NCBI Taxonomy" id="3014562"/>
    <lineage>
        <taxon>Bacteria</taxon>
        <taxon>Pseudomonadati</taxon>
        <taxon>Bacteroidota</taxon>
        <taxon>Chitinophagia</taxon>
        <taxon>Chitinophagales</taxon>
        <taxon>Chitinophagaceae</taxon>
        <taxon>Polluticaenibacter</taxon>
    </lineage>
</organism>
<dbReference type="Proteomes" id="UP001210231">
    <property type="component" value="Unassembled WGS sequence"/>
</dbReference>
<dbReference type="InterPro" id="IPR008949">
    <property type="entry name" value="Isoprenoid_synthase_dom_sf"/>
</dbReference>
<evidence type="ECO:0000313" key="2">
    <source>
        <dbReference type="Proteomes" id="UP001210231"/>
    </source>
</evidence>
<accession>A0ABT4UMC6</accession>
<evidence type="ECO:0000313" key="1">
    <source>
        <dbReference type="EMBL" id="MDA3615999.1"/>
    </source>
</evidence>
<sequence length="329" mass="37897">MYWFRILNTALFTKRFFGKQNAYNGGFIDEFIQQQNTDFPGGLNDSVLKKIKQYYCLGVPITCEVYSLIHGRSMTVKERGLATQMGIITPVIDDFTDDKTLSETALDQLTQFPEAYSYNSPETEIVAKTLAGLKKELAYPEDFFKELRETIDAQHWSIKQMHLSTSTDELLKISLHKGGKSHVLFHYLLDEKPSKALDECLYSMGGVLQICNDIFDVYKDYQAGIRTYANTCTDYMAFEKWYIDACRDFCRKARALNYSRKNTERYILFFSAILGRGVVALKQLQAVQAGYPGQALPINKIERKALICDMEKPANLLKTLRYTEDIYRY</sequence>
<comment type="caution">
    <text evidence="1">The sequence shown here is derived from an EMBL/GenBank/DDBJ whole genome shotgun (WGS) entry which is preliminary data.</text>
</comment>
<reference evidence="1 2" key="1">
    <citation type="submission" date="2022-12" db="EMBL/GenBank/DDBJ databases">
        <title>Chitinophagaceae gen. sp. nov., a new member of the family Chitinophagaceae, isolated from soil in a chemical factory.</title>
        <authorList>
            <person name="Ke Z."/>
        </authorList>
    </citation>
    <scope>NUCLEOTIDE SEQUENCE [LARGE SCALE GENOMIC DNA]</scope>
    <source>
        <strain evidence="1 2">LY-5</strain>
    </source>
</reference>